<protein>
    <submittedName>
        <fullName evidence="2">Uncharacterized protein</fullName>
    </submittedName>
</protein>
<evidence type="ECO:0000313" key="2">
    <source>
        <dbReference type="EMBL" id="KAF5379812.1"/>
    </source>
</evidence>
<dbReference type="EMBL" id="JAACJP010000015">
    <property type="protein sequence ID" value="KAF5379812.1"/>
    <property type="molecule type" value="Genomic_DNA"/>
</dbReference>
<comment type="caution">
    <text evidence="2">The sequence shown here is derived from an EMBL/GenBank/DDBJ whole genome shotgun (WGS) entry which is preliminary data.</text>
</comment>
<accession>A0A8H5HAM9</accession>
<evidence type="ECO:0000313" key="3">
    <source>
        <dbReference type="Proteomes" id="UP000565441"/>
    </source>
</evidence>
<proteinExistence type="predicted"/>
<keyword evidence="3" id="KW-1185">Reference proteome</keyword>
<organism evidence="2 3">
    <name type="scientific">Tricholomella constricta</name>
    <dbReference type="NCBI Taxonomy" id="117010"/>
    <lineage>
        <taxon>Eukaryota</taxon>
        <taxon>Fungi</taxon>
        <taxon>Dikarya</taxon>
        <taxon>Basidiomycota</taxon>
        <taxon>Agaricomycotina</taxon>
        <taxon>Agaricomycetes</taxon>
        <taxon>Agaricomycetidae</taxon>
        <taxon>Agaricales</taxon>
        <taxon>Tricholomatineae</taxon>
        <taxon>Lyophyllaceae</taxon>
        <taxon>Tricholomella</taxon>
    </lineage>
</organism>
<dbReference type="AlphaFoldDB" id="A0A8H5HAM9"/>
<name>A0A8H5HAM9_9AGAR</name>
<reference evidence="2 3" key="1">
    <citation type="journal article" date="2020" name="ISME J.">
        <title>Uncovering the hidden diversity of litter-decomposition mechanisms in mushroom-forming fungi.</title>
        <authorList>
            <person name="Floudas D."/>
            <person name="Bentzer J."/>
            <person name="Ahren D."/>
            <person name="Johansson T."/>
            <person name="Persson P."/>
            <person name="Tunlid A."/>
        </authorList>
    </citation>
    <scope>NUCLEOTIDE SEQUENCE [LARGE SCALE GENOMIC DNA]</scope>
    <source>
        <strain evidence="2 3">CBS 661.87</strain>
    </source>
</reference>
<evidence type="ECO:0000256" key="1">
    <source>
        <dbReference type="SAM" id="MobiDB-lite"/>
    </source>
</evidence>
<feature type="region of interest" description="Disordered" evidence="1">
    <location>
        <begin position="66"/>
        <end position="89"/>
    </location>
</feature>
<dbReference type="Proteomes" id="UP000565441">
    <property type="component" value="Unassembled WGS sequence"/>
</dbReference>
<sequence>MFLLQHHDGSTTDRSIEGSGAAFVTIQSANFGHCALTPPLIISANFTDFDADVDVDVERKRKRKRKQKHIRWRVAPSDSDSDSDSELRSQNYQAFSRKAKLGNPESIRRVREYCKARNSVEMGKIIKVRDDVDQAIEKEYSSGAGWVLISLEGDIIIERAHQSCWGKRICIHLPPYGNTD</sequence>
<gene>
    <name evidence="2" type="ORF">D9615_005832</name>
</gene>